<sequence>MSKMTDKLDVMAYLERINYKGPCEPNIDCLRQLHVAHLTSVPFENLSIHCGEGIVLDLLLVYDKVVRRHRGGFCYELNRLFAWLLEQLGFHVILISASVFHLYTRRYGPPEDHMLLLVTLSSGLHVLADVGFGSGFRLPLFLEDGRRDAQVNGTFRLRLDSAMWLMEQLNFTGMEPNTPGCVPKNGDVWVPRFKFNLTEKCWGDFSAMSIYQQVSPASLCCCKSLCSKHLPNGAITYMGWRVISTIYEDGKARKTTRQILEEEIPAFLKDTFGFTLPNKLIPRDEPIQENCSNQHPLQH</sequence>
<evidence type="ECO:0000256" key="4">
    <source>
        <dbReference type="RuleBase" id="RU003452"/>
    </source>
</evidence>
<dbReference type="OMA" id="EMCQYHQ"/>
<dbReference type="Pfam" id="PF00797">
    <property type="entry name" value="Acetyltransf_2"/>
    <property type="match status" value="1"/>
</dbReference>
<keyword evidence="4" id="KW-0808">Transferase</keyword>
<name>A0A8C4QAK9_EPTBU</name>
<dbReference type="Gene3D" id="3.30.2140.20">
    <property type="match status" value="1"/>
</dbReference>
<evidence type="ECO:0000256" key="2">
    <source>
        <dbReference type="ARBA" id="ARBA00012701"/>
    </source>
</evidence>
<dbReference type="AlphaFoldDB" id="A0A8C4QAK9"/>
<dbReference type="InterPro" id="IPR001447">
    <property type="entry name" value="Arylamine_N-AcTrfase"/>
</dbReference>
<comment type="similarity">
    <text evidence="1 4">Belongs to the arylamine N-acetyltransferase family.</text>
</comment>
<keyword evidence="6" id="KW-1185">Reference proteome</keyword>
<evidence type="ECO:0000313" key="5">
    <source>
        <dbReference type="Ensembl" id="ENSEBUP00000012578.1"/>
    </source>
</evidence>
<dbReference type="PANTHER" id="PTHR11786:SF3">
    <property type="entry name" value="ARYLAMINE N-ACETYLTRANSFERASE"/>
    <property type="match status" value="1"/>
</dbReference>
<keyword evidence="3 4" id="KW-0012">Acyltransferase</keyword>
<dbReference type="PRINTS" id="PR01543">
    <property type="entry name" value="ANATRNSFRASE"/>
</dbReference>
<dbReference type="PANTHER" id="PTHR11786">
    <property type="entry name" value="N-HYDROXYARYLAMINE O-ACETYLTRANSFERASE"/>
    <property type="match status" value="1"/>
</dbReference>
<proteinExistence type="inferred from homology"/>
<evidence type="ECO:0000313" key="6">
    <source>
        <dbReference type="Proteomes" id="UP000694388"/>
    </source>
</evidence>
<dbReference type="GO" id="GO:0004060">
    <property type="term" value="F:arylamine N-acetyltransferase activity"/>
    <property type="evidence" value="ECO:0007669"/>
    <property type="project" value="UniProtKB-EC"/>
</dbReference>
<evidence type="ECO:0000256" key="1">
    <source>
        <dbReference type="ARBA" id="ARBA00006547"/>
    </source>
</evidence>
<dbReference type="InterPro" id="IPR038765">
    <property type="entry name" value="Papain-like_cys_pep_sf"/>
</dbReference>
<reference evidence="5" key="1">
    <citation type="submission" date="2025-08" db="UniProtKB">
        <authorList>
            <consortium name="Ensembl"/>
        </authorList>
    </citation>
    <scope>IDENTIFICATION</scope>
</reference>
<evidence type="ECO:0000256" key="3">
    <source>
        <dbReference type="ARBA" id="ARBA00023315"/>
    </source>
</evidence>
<dbReference type="GeneTree" id="ENSGT00390000012054"/>
<dbReference type="Proteomes" id="UP000694388">
    <property type="component" value="Unplaced"/>
</dbReference>
<dbReference type="InterPro" id="IPR053710">
    <property type="entry name" value="Arylamine_NAT_domain_sf"/>
</dbReference>
<organism evidence="5 6">
    <name type="scientific">Eptatretus burgeri</name>
    <name type="common">Inshore hagfish</name>
    <dbReference type="NCBI Taxonomy" id="7764"/>
    <lineage>
        <taxon>Eukaryota</taxon>
        <taxon>Metazoa</taxon>
        <taxon>Chordata</taxon>
        <taxon>Craniata</taxon>
        <taxon>Vertebrata</taxon>
        <taxon>Cyclostomata</taxon>
        <taxon>Myxini</taxon>
        <taxon>Myxiniformes</taxon>
        <taxon>Myxinidae</taxon>
        <taxon>Eptatretinae</taxon>
        <taxon>Eptatretus</taxon>
    </lineage>
</organism>
<dbReference type="Ensembl" id="ENSEBUT00000013154.1">
    <property type="protein sequence ID" value="ENSEBUP00000012578.1"/>
    <property type="gene ID" value="ENSEBUG00000007993.1"/>
</dbReference>
<accession>A0A8C4QAK9</accession>
<dbReference type="EC" id="2.3.1.5" evidence="2"/>
<protein>
    <recommendedName>
        <fullName evidence="2">arylamine N-acetyltransferase</fullName>
        <ecNumber evidence="2">2.3.1.5</ecNumber>
    </recommendedName>
</protein>
<dbReference type="SUPFAM" id="SSF54001">
    <property type="entry name" value="Cysteine proteinases"/>
    <property type="match status" value="1"/>
</dbReference>
<reference evidence="5" key="2">
    <citation type="submission" date="2025-09" db="UniProtKB">
        <authorList>
            <consortium name="Ensembl"/>
        </authorList>
    </citation>
    <scope>IDENTIFICATION</scope>
</reference>